<keyword evidence="1" id="KW-0812">Transmembrane</keyword>
<reference evidence="2" key="1">
    <citation type="submission" date="2021-09" db="EMBL/GenBank/DDBJ databases">
        <title>Fulvivirga sp. isolated from coastal sediment.</title>
        <authorList>
            <person name="Yu H."/>
        </authorList>
    </citation>
    <scope>NUCLEOTIDE SEQUENCE</scope>
    <source>
        <strain evidence="2">1062</strain>
    </source>
</reference>
<keyword evidence="3" id="KW-1185">Reference proteome</keyword>
<dbReference type="RefSeq" id="WP_225699650.1">
    <property type="nucleotide sequence ID" value="NZ_JAIXNE010000007.1"/>
</dbReference>
<dbReference type="Proteomes" id="UP001139409">
    <property type="component" value="Unassembled WGS sequence"/>
</dbReference>
<accession>A0A9X1HUZ6</accession>
<feature type="transmembrane region" description="Helical" evidence="1">
    <location>
        <begin position="37"/>
        <end position="58"/>
    </location>
</feature>
<feature type="transmembrane region" description="Helical" evidence="1">
    <location>
        <begin position="6"/>
        <end position="25"/>
    </location>
</feature>
<gene>
    <name evidence="2" type="ORF">LDX50_28195</name>
</gene>
<evidence type="ECO:0000256" key="1">
    <source>
        <dbReference type="SAM" id="Phobius"/>
    </source>
</evidence>
<organism evidence="2 3">
    <name type="scientific">Fulvivirga sedimenti</name>
    <dbReference type="NCBI Taxonomy" id="2879465"/>
    <lineage>
        <taxon>Bacteria</taxon>
        <taxon>Pseudomonadati</taxon>
        <taxon>Bacteroidota</taxon>
        <taxon>Cytophagia</taxon>
        <taxon>Cytophagales</taxon>
        <taxon>Fulvivirgaceae</taxon>
        <taxon>Fulvivirga</taxon>
    </lineage>
</organism>
<sequence length="554" mass="62796">MNFYHNDIWPVALISLILTGLVFGYMELNNPGKRRLVRIFALALGLFAVFCLITKPSFRGASTGSTAIVITNGTPSDQIAKIEGAAGNEDIFRADLSWYDIPEWDLYDSIVLTGNGLPGSMIEGITNTMVTWQKPPRIPGIQQITIPEITWKDREFSIIGTTNDPALVLTATAGTNRDTLLLNQGSFTASFIFKTAGRNMVNIHAYDSSGNLMDRYTIGLDTRTSRPLKFLFLSGFPRFENRFLQEHLAREGHEITSRTEVSRNLYAWEFLNTARDRSDPFGRLGSFDMIVVNEEVISNLDRTRQEELLKAVNEGLGVLVTAPEKSMVNGTFMKIQLPEYQSTKRTFTTIGSTRLSILPYIFARNPDATFSTVELEKGKMTFSLIPETYPMLLSGDSTAYRNLWASLIFNTARPKEENAVVFPVLWERMTDVKMPVGVYARSIPTLSINHSRVALERDKLIPEKWSGYYWPSDSGWHLAEIQTPNDTIRRNFYVPGKNSWATLRQQSAWNNTEHFLNISTRSVMESQPARSVSPAWWLLLFLFSFGFLWLEPRI</sequence>
<evidence type="ECO:0000313" key="3">
    <source>
        <dbReference type="Proteomes" id="UP001139409"/>
    </source>
</evidence>
<protein>
    <submittedName>
        <fullName evidence="2">Uncharacterized protein</fullName>
    </submittedName>
</protein>
<name>A0A9X1HUZ6_9BACT</name>
<dbReference type="EMBL" id="JAIXNE010000007">
    <property type="protein sequence ID" value="MCA6078789.1"/>
    <property type="molecule type" value="Genomic_DNA"/>
</dbReference>
<dbReference type="AlphaFoldDB" id="A0A9X1HUZ6"/>
<comment type="caution">
    <text evidence="2">The sequence shown here is derived from an EMBL/GenBank/DDBJ whole genome shotgun (WGS) entry which is preliminary data.</text>
</comment>
<keyword evidence="1" id="KW-0472">Membrane</keyword>
<proteinExistence type="predicted"/>
<keyword evidence="1" id="KW-1133">Transmembrane helix</keyword>
<feature type="transmembrane region" description="Helical" evidence="1">
    <location>
        <begin position="534"/>
        <end position="550"/>
    </location>
</feature>
<evidence type="ECO:0000313" key="2">
    <source>
        <dbReference type="EMBL" id="MCA6078789.1"/>
    </source>
</evidence>